<feature type="chain" id="PRO_5021030221" evidence="1">
    <location>
        <begin position="21"/>
        <end position="320"/>
    </location>
</feature>
<proteinExistence type="predicted"/>
<reference evidence="3 4" key="1">
    <citation type="submission" date="2019-02" db="EMBL/GenBank/DDBJ databases">
        <title>Draft Genome Sequences of Six Type Strains of the Genus Massilia.</title>
        <authorList>
            <person name="Miess H."/>
            <person name="Frediansyhah A."/>
            <person name="Gross H."/>
        </authorList>
    </citation>
    <scope>NUCLEOTIDE SEQUENCE [LARGE SCALE GENOMIC DNA]</scope>
    <source>
        <strain evidence="3 4">DSM 17473</strain>
    </source>
</reference>
<dbReference type="KEGG" id="plue:EWM63_18530"/>
<dbReference type="EMBL" id="CP035913">
    <property type="protein sequence ID" value="QBE64739.1"/>
    <property type="molecule type" value="Genomic_DNA"/>
</dbReference>
<evidence type="ECO:0000256" key="1">
    <source>
        <dbReference type="SAM" id="SignalP"/>
    </source>
</evidence>
<dbReference type="AlphaFoldDB" id="A0A4P6KZP8"/>
<protein>
    <submittedName>
        <fullName evidence="3">DUF1311 domain-containing protein</fullName>
    </submittedName>
</protein>
<dbReference type="InterPro" id="IPR009739">
    <property type="entry name" value="LprI-like_N"/>
</dbReference>
<feature type="signal peptide" evidence="1">
    <location>
        <begin position="1"/>
        <end position="20"/>
    </location>
</feature>
<sequence>MMRAVSLLLAGVLLAAGAHARAWEAPAACPANVSDADLPSIFAGHEGCNPIGKYYGALRSARPDWQAVHRCAVQDRNDAVLMMLHANGHGVPRDVDRAIGHACRVDGAKAELEGRIAHLQQIKAGKDNEPFDLCDDITSGMMMGFCAGIEEDGDSAERHAALARLGASFTAAQQARFAALRKATDAFAENVGRLETDLSGTARAAMVIGAESAVQDALLADLRAAESGKLPSATEAAFATADKALNDVYRKVMALPADAEGRIGYSTVTKPDIRMTQRSWIAYRDAWTAFAQARYPSVPAAAWKARLTTRRTASLQEWLD</sequence>
<feature type="domain" description="Lysozyme inhibitor LprI-like N-terminal" evidence="2">
    <location>
        <begin position="233"/>
        <end position="315"/>
    </location>
</feature>
<name>A0A4P6KZP8_9BURK</name>
<keyword evidence="1" id="KW-0732">Signal</keyword>
<dbReference type="Gene3D" id="1.20.1270.180">
    <property type="match status" value="1"/>
</dbReference>
<evidence type="ECO:0000313" key="3">
    <source>
        <dbReference type="EMBL" id="QBE64739.1"/>
    </source>
</evidence>
<dbReference type="Pfam" id="PF07007">
    <property type="entry name" value="LprI"/>
    <property type="match status" value="1"/>
</dbReference>
<organism evidence="3 4">
    <name type="scientific">Pseudoduganella lutea</name>
    <dbReference type="NCBI Taxonomy" id="321985"/>
    <lineage>
        <taxon>Bacteria</taxon>
        <taxon>Pseudomonadati</taxon>
        <taxon>Pseudomonadota</taxon>
        <taxon>Betaproteobacteria</taxon>
        <taxon>Burkholderiales</taxon>
        <taxon>Oxalobacteraceae</taxon>
        <taxon>Telluria group</taxon>
        <taxon>Pseudoduganella</taxon>
    </lineage>
</organism>
<dbReference type="Proteomes" id="UP000290637">
    <property type="component" value="Chromosome"/>
</dbReference>
<evidence type="ECO:0000313" key="4">
    <source>
        <dbReference type="Proteomes" id="UP000290637"/>
    </source>
</evidence>
<keyword evidence="4" id="KW-1185">Reference proteome</keyword>
<gene>
    <name evidence="3" type="ORF">EWM63_18530</name>
</gene>
<dbReference type="OrthoDB" id="7340239at2"/>
<evidence type="ECO:0000259" key="2">
    <source>
        <dbReference type="Pfam" id="PF07007"/>
    </source>
</evidence>
<accession>A0A4P6KZP8</accession>